<keyword evidence="2" id="KW-1185">Reference proteome</keyword>
<dbReference type="RefSeq" id="WP_188718415.1">
    <property type="nucleotide sequence ID" value="NZ_BAABBD010000003.1"/>
</dbReference>
<comment type="caution">
    <text evidence="1">The sequence shown here is derived from an EMBL/GenBank/DDBJ whole genome shotgun (WGS) entry which is preliminary data.</text>
</comment>
<reference evidence="2" key="1">
    <citation type="journal article" date="2019" name="Int. J. Syst. Evol. Microbiol.">
        <title>The Global Catalogue of Microorganisms (GCM) 10K type strain sequencing project: providing services to taxonomists for standard genome sequencing and annotation.</title>
        <authorList>
            <consortium name="The Broad Institute Genomics Platform"/>
            <consortium name="The Broad Institute Genome Sequencing Center for Infectious Disease"/>
            <person name="Wu L."/>
            <person name="Ma J."/>
        </authorList>
    </citation>
    <scope>NUCLEOTIDE SEQUENCE [LARGE SCALE GENOMIC DNA]</scope>
    <source>
        <strain evidence="2">CGMCC 1.6960</strain>
    </source>
</reference>
<proteinExistence type="predicted"/>
<evidence type="ECO:0000313" key="2">
    <source>
        <dbReference type="Proteomes" id="UP000626982"/>
    </source>
</evidence>
<sequence length="321" mass="35182">MHDGWALPAALRGATFTAADAKAHGVAERRLRSDRATQLHHGVWADAGTELTVAQRASAALSATSPDAWISHAAAAHLLGLRVPPRLRALDRIDVTVPTPMHAPRGRGVRGRQRSLTPSAIAMIHGIRASSPAQAFVDGADYLAFADLVALGDGIVDLRRPLASAPELRRAIGEHRGQRGHRRLLAASHAVRPTSRSWAETVTRLELEAMGAPPAWWNVPVHLPGGEELAPDAAFWQAGVLLEVEGDQHRTDRAQWLTDLDRYNLVQRYDLEPHRIVVTSPAETRARLRPIVDRILRRWDPTRAAAPIAPWYSHPPEFPEG</sequence>
<evidence type="ECO:0008006" key="3">
    <source>
        <dbReference type="Google" id="ProtNLM"/>
    </source>
</evidence>
<accession>A0ABQ2KRA6</accession>
<protein>
    <recommendedName>
        <fullName evidence="3">DUF559 domain-containing protein</fullName>
    </recommendedName>
</protein>
<name>A0ABQ2KRA6_9MICO</name>
<evidence type="ECO:0000313" key="1">
    <source>
        <dbReference type="EMBL" id="GGN87755.1"/>
    </source>
</evidence>
<dbReference type="EMBL" id="BMLM01000002">
    <property type="protein sequence ID" value="GGN87755.1"/>
    <property type="molecule type" value="Genomic_DNA"/>
</dbReference>
<organism evidence="1 2">
    <name type="scientific">Agrococcus terreus</name>
    <dbReference type="NCBI Taxonomy" id="574649"/>
    <lineage>
        <taxon>Bacteria</taxon>
        <taxon>Bacillati</taxon>
        <taxon>Actinomycetota</taxon>
        <taxon>Actinomycetes</taxon>
        <taxon>Micrococcales</taxon>
        <taxon>Microbacteriaceae</taxon>
        <taxon>Agrococcus</taxon>
    </lineage>
</organism>
<gene>
    <name evidence="1" type="ORF">GCM10010968_22630</name>
</gene>
<dbReference type="Proteomes" id="UP000626982">
    <property type="component" value="Unassembled WGS sequence"/>
</dbReference>